<dbReference type="Pfam" id="PF04801">
    <property type="entry name" value="RPC5"/>
    <property type="match status" value="1"/>
</dbReference>
<name>A0ABM1MS60_NICVS</name>
<protein>
    <submittedName>
        <fullName evidence="3 4">DNA-directed RNA polymerase III subunit RPC5</fullName>
    </submittedName>
</protein>
<dbReference type="GeneID" id="108563284"/>
<gene>
    <name evidence="3 4" type="primary">LOC108563284</name>
</gene>
<feature type="region of interest" description="Disordered" evidence="1">
    <location>
        <begin position="157"/>
        <end position="176"/>
    </location>
</feature>
<evidence type="ECO:0000313" key="3">
    <source>
        <dbReference type="RefSeq" id="XP_017777402.1"/>
    </source>
</evidence>
<accession>A0ABM1MS60</accession>
<dbReference type="PANTHER" id="PTHR12069:SF0">
    <property type="entry name" value="DNA-DIRECTED RNA POLYMERASE III SUBUNIT RPC5"/>
    <property type="match status" value="1"/>
</dbReference>
<keyword evidence="3 4" id="KW-0804">Transcription</keyword>
<evidence type="ECO:0000256" key="1">
    <source>
        <dbReference type="SAM" id="MobiDB-lite"/>
    </source>
</evidence>
<dbReference type="Proteomes" id="UP000695000">
    <property type="component" value="Unplaced"/>
</dbReference>
<feature type="region of interest" description="Disordered" evidence="1">
    <location>
        <begin position="440"/>
        <end position="485"/>
    </location>
</feature>
<keyword evidence="2" id="KW-1185">Reference proteome</keyword>
<dbReference type="PANTHER" id="PTHR12069">
    <property type="entry name" value="DNA-DIRECTED RNA POLYMERASES III 80 KDA POLYPEPTIDE RNA POLYMERASE III SUBUNIT 5"/>
    <property type="match status" value="1"/>
</dbReference>
<dbReference type="RefSeq" id="XP_017777402.1">
    <property type="nucleotide sequence ID" value="XM_017921913.1"/>
</dbReference>
<organism evidence="2 4">
    <name type="scientific">Nicrophorus vespilloides</name>
    <name type="common">Boreal carrion beetle</name>
    <dbReference type="NCBI Taxonomy" id="110193"/>
    <lineage>
        <taxon>Eukaryota</taxon>
        <taxon>Metazoa</taxon>
        <taxon>Ecdysozoa</taxon>
        <taxon>Arthropoda</taxon>
        <taxon>Hexapoda</taxon>
        <taxon>Insecta</taxon>
        <taxon>Pterygota</taxon>
        <taxon>Neoptera</taxon>
        <taxon>Endopterygota</taxon>
        <taxon>Coleoptera</taxon>
        <taxon>Polyphaga</taxon>
        <taxon>Staphyliniformia</taxon>
        <taxon>Silphidae</taxon>
        <taxon>Nicrophorinae</taxon>
        <taxon>Nicrophorus</taxon>
    </lineage>
</organism>
<dbReference type="GO" id="GO:0000428">
    <property type="term" value="C:DNA-directed RNA polymerase complex"/>
    <property type="evidence" value="ECO:0007669"/>
    <property type="project" value="UniProtKB-KW"/>
</dbReference>
<sequence>MEVDDNQTVDLDPVVKEIPIYLSKRLEKQLYVFQYPFRPKLSKTELAIEKSYLKPDNKEVKLEMGIDTSSSNFDITKAEQIAMEVDGMQTDKNKDKEVVFENEYMDKIILTSSNVVQNTDKYAIGVFNGKEYHISPLEGFLQMKPCLDYLNKVKRKRDTNTDDEDDPEAGPSAAEAVTVKFSRNRNDKQMKSRDVSYKKLKEKRDAESWIECKWNTSTSSTSEITKQKLFSECFDDIGQGINVKPSEYIKILVPDDKEEAIIKPSLPSNVVSLHALRALPLLEQCRLLLKDAKIIQFQQLIILLAGCDGATSEALLKTLPQVAVLVRGNWIVKSEILYPQDTFSAVGGVPAELMCRSRDYVLYLFTKKQFITRKEVCLRLPIEEIKEIFTGISKLDRSKRWSLVLPTDTDFMGKHFEVVERQQALWEQRVKQLESFMECKEKEKEKKHRRKSKSVCEEAQSKESDLDSSVEKPTSPEAVRKKKAK</sequence>
<dbReference type="InterPro" id="IPR006886">
    <property type="entry name" value="RNA_pol_III_Rpc5"/>
</dbReference>
<feature type="compositionally biased region" description="Basic and acidic residues" evidence="1">
    <location>
        <begin position="454"/>
        <end position="465"/>
    </location>
</feature>
<keyword evidence="3 4" id="KW-0240">DNA-directed RNA polymerase</keyword>
<evidence type="ECO:0000313" key="2">
    <source>
        <dbReference type="Proteomes" id="UP000695000"/>
    </source>
</evidence>
<dbReference type="RefSeq" id="XP_017777410.1">
    <property type="nucleotide sequence ID" value="XM_017921921.1"/>
</dbReference>
<evidence type="ECO:0000313" key="4">
    <source>
        <dbReference type="RefSeq" id="XP_017777410.1"/>
    </source>
</evidence>
<reference evidence="3 4" key="1">
    <citation type="submission" date="2025-05" db="UniProtKB">
        <authorList>
            <consortium name="RefSeq"/>
        </authorList>
    </citation>
    <scope>IDENTIFICATION</scope>
    <source>
        <tissue evidence="3 4">Whole Larva</tissue>
    </source>
</reference>
<proteinExistence type="predicted"/>